<sequence length="65" mass="7670">MMKGRILTQDELRQAYPTVMKVAEVLYNVDNVYYGFKIPFNEISHIRLEMYMRRARAAIEATLEA</sequence>
<dbReference type="EMBL" id="AP024147">
    <property type="protein sequence ID" value="BCM87807.1"/>
    <property type="molecule type" value="Genomic_DNA"/>
</dbReference>
<reference evidence="1" key="1">
    <citation type="submission" date="2020-11" db="EMBL/GenBank/DDBJ databases">
        <title>Complete genome sequence of a novel pathogenic Methylobacterium strain isolated from rice in Vietnam.</title>
        <authorList>
            <person name="Lai K."/>
            <person name="Okazaki S."/>
            <person name="Higashi K."/>
            <person name="Mori H."/>
            <person name="Toyoda A."/>
            <person name="Kurokawa K."/>
        </authorList>
    </citation>
    <scope>NUCLEOTIDE SEQUENCE</scope>
    <source>
        <strain evidence="1">VL1</strain>
        <plasmid evidence="1">pVL1_2</plasmid>
    </source>
</reference>
<evidence type="ECO:0000313" key="1">
    <source>
        <dbReference type="EMBL" id="BCM87807.1"/>
    </source>
</evidence>
<evidence type="ECO:0000313" key="2">
    <source>
        <dbReference type="Proteomes" id="UP000663508"/>
    </source>
</evidence>
<name>A0A8H8X1G6_9HYPH</name>
<accession>A0A8H8X1G6</accession>
<dbReference type="KEGG" id="mind:mvi_62680"/>
<dbReference type="Proteomes" id="UP000663508">
    <property type="component" value="Plasmid pVL1_2"/>
</dbReference>
<proteinExistence type="predicted"/>
<keyword evidence="1" id="KW-0614">Plasmid</keyword>
<gene>
    <name evidence="1" type="ORF">mvi_62680</name>
</gene>
<organism evidence="1 2">
    <name type="scientific">Methylobacterium indicum</name>
    <dbReference type="NCBI Taxonomy" id="1775910"/>
    <lineage>
        <taxon>Bacteria</taxon>
        <taxon>Pseudomonadati</taxon>
        <taxon>Pseudomonadota</taxon>
        <taxon>Alphaproteobacteria</taxon>
        <taxon>Hyphomicrobiales</taxon>
        <taxon>Methylobacteriaceae</taxon>
        <taxon>Methylobacterium</taxon>
    </lineage>
</organism>
<protein>
    <submittedName>
        <fullName evidence="1">Uncharacterized protein</fullName>
    </submittedName>
</protein>
<geneLocation type="plasmid" evidence="1 2">
    <name>pVL1_2</name>
</geneLocation>
<dbReference type="AlphaFoldDB" id="A0A8H8X1G6"/>